<evidence type="ECO:0000313" key="2">
    <source>
        <dbReference type="EMBL" id="CAD1824698.1"/>
    </source>
</evidence>
<proteinExistence type="predicted"/>
<dbReference type="PANTHER" id="PTHR15503">
    <property type="entry name" value="LDOC1 RELATED"/>
    <property type="match status" value="1"/>
</dbReference>
<dbReference type="AlphaFoldDB" id="A0A6V7P1T8"/>
<dbReference type="PANTHER" id="PTHR15503:SF45">
    <property type="entry name" value="RNA-DIRECTED DNA POLYMERASE HOMOLOG"/>
    <property type="match status" value="1"/>
</dbReference>
<feature type="compositionally biased region" description="Basic and acidic residues" evidence="1">
    <location>
        <begin position="25"/>
        <end position="37"/>
    </location>
</feature>
<accession>A0A6V7P1T8</accession>
<name>A0A6V7P1T8_ANACO</name>
<protein>
    <submittedName>
        <fullName evidence="2">Uncharacterized protein</fullName>
    </submittedName>
</protein>
<dbReference type="InterPro" id="IPR043502">
    <property type="entry name" value="DNA/RNA_pol_sf"/>
</dbReference>
<gene>
    <name evidence="2" type="ORF">CB5_LOCUS7909</name>
</gene>
<feature type="region of interest" description="Disordered" evidence="1">
    <location>
        <begin position="1"/>
        <end position="37"/>
    </location>
</feature>
<sequence length="164" mass="18104">MSSSDAGIVDVRGDPPKQPSKRSKSKDPQRITRDSASLEDRLVLLEDIIAKIGERGVNRGEMTYLAAIREVSDEGLDEEDLPVEIGAVLADFQDVMPKELPKQLPPRREVDHAIELEPGAKPPAKAPYRMAPPELEELQKQLKELLDAGFIRPSKAPYGAPVLF</sequence>
<organism evidence="2">
    <name type="scientific">Ananas comosus var. bracteatus</name>
    <name type="common">red pineapple</name>
    <dbReference type="NCBI Taxonomy" id="296719"/>
    <lineage>
        <taxon>Eukaryota</taxon>
        <taxon>Viridiplantae</taxon>
        <taxon>Streptophyta</taxon>
        <taxon>Embryophyta</taxon>
        <taxon>Tracheophyta</taxon>
        <taxon>Spermatophyta</taxon>
        <taxon>Magnoliopsida</taxon>
        <taxon>Liliopsida</taxon>
        <taxon>Poales</taxon>
        <taxon>Bromeliaceae</taxon>
        <taxon>Bromelioideae</taxon>
        <taxon>Ananas</taxon>
    </lineage>
</organism>
<dbReference type="EMBL" id="LR862144">
    <property type="protein sequence ID" value="CAD1824698.1"/>
    <property type="molecule type" value="Genomic_DNA"/>
</dbReference>
<dbReference type="Gene3D" id="3.10.10.10">
    <property type="entry name" value="HIV Type 1 Reverse Transcriptase, subunit A, domain 1"/>
    <property type="match status" value="1"/>
</dbReference>
<dbReference type="InterPro" id="IPR032567">
    <property type="entry name" value="RTL1-rel"/>
</dbReference>
<evidence type="ECO:0000256" key="1">
    <source>
        <dbReference type="SAM" id="MobiDB-lite"/>
    </source>
</evidence>
<dbReference type="SUPFAM" id="SSF56672">
    <property type="entry name" value="DNA/RNA polymerases"/>
    <property type="match status" value="1"/>
</dbReference>
<reference evidence="2" key="1">
    <citation type="submission" date="2020-07" db="EMBL/GenBank/DDBJ databases">
        <authorList>
            <person name="Lin J."/>
        </authorList>
    </citation>
    <scope>NUCLEOTIDE SEQUENCE</scope>
</reference>